<evidence type="ECO:0000256" key="5">
    <source>
        <dbReference type="ARBA" id="ARBA00022606"/>
    </source>
</evidence>
<keyword evidence="10" id="KW-0157">Chromophore</keyword>
<dbReference type="InterPro" id="IPR011102">
    <property type="entry name" value="Sig_transdc_His_kinase_HWE"/>
</dbReference>
<evidence type="ECO:0000256" key="2">
    <source>
        <dbReference type="ARBA" id="ARBA00012438"/>
    </source>
</evidence>
<dbReference type="SUPFAM" id="SSF55781">
    <property type="entry name" value="GAF domain-like"/>
    <property type="match status" value="2"/>
</dbReference>
<evidence type="ECO:0000313" key="16">
    <source>
        <dbReference type="Proteomes" id="UP000199555"/>
    </source>
</evidence>
<dbReference type="Gene3D" id="3.30.565.10">
    <property type="entry name" value="Histidine kinase-like ATPase, C-terminal domain"/>
    <property type="match status" value="1"/>
</dbReference>
<dbReference type="GO" id="GO:0009881">
    <property type="term" value="F:photoreceptor activity"/>
    <property type="evidence" value="ECO:0007669"/>
    <property type="project" value="UniProtKB-KW"/>
</dbReference>
<keyword evidence="3" id="KW-0600">Photoreceptor protein</keyword>
<comment type="catalytic activity">
    <reaction evidence="1">
        <text>ATP + protein L-histidine = ADP + protein N-phospho-L-histidine.</text>
        <dbReference type="EC" id="2.7.13.3"/>
    </reaction>
</comment>
<evidence type="ECO:0000259" key="13">
    <source>
        <dbReference type="PROSITE" id="PS50046"/>
    </source>
</evidence>
<dbReference type="Pfam" id="PF00360">
    <property type="entry name" value="PHY"/>
    <property type="match status" value="1"/>
</dbReference>
<dbReference type="GO" id="GO:0009584">
    <property type="term" value="P:detection of visible light"/>
    <property type="evidence" value="ECO:0007669"/>
    <property type="project" value="InterPro"/>
</dbReference>
<dbReference type="PANTHER" id="PTHR41523">
    <property type="entry name" value="TWO-COMPONENT SYSTEM SENSOR PROTEIN"/>
    <property type="match status" value="1"/>
</dbReference>
<dbReference type="InterPro" id="IPR029016">
    <property type="entry name" value="GAF-like_dom_sf"/>
</dbReference>
<dbReference type="SUPFAM" id="SSF55785">
    <property type="entry name" value="PYP-like sensor domain (PAS domain)"/>
    <property type="match status" value="1"/>
</dbReference>
<name>A0A1G9HIA3_9RHOB</name>
<protein>
    <recommendedName>
        <fullName evidence="2">histidine kinase</fullName>
        <ecNumber evidence="2">2.7.13.3</ecNumber>
    </recommendedName>
</protein>
<dbReference type="Gene3D" id="3.30.450.40">
    <property type="match status" value="1"/>
</dbReference>
<evidence type="ECO:0000256" key="9">
    <source>
        <dbReference type="ARBA" id="ARBA00022840"/>
    </source>
</evidence>
<accession>A0A1G9HIA3</accession>
<dbReference type="SUPFAM" id="SSF52172">
    <property type="entry name" value="CheY-like"/>
    <property type="match status" value="1"/>
</dbReference>
<evidence type="ECO:0000256" key="4">
    <source>
        <dbReference type="ARBA" id="ARBA00022553"/>
    </source>
</evidence>
<keyword evidence="6" id="KW-0808">Transferase</keyword>
<evidence type="ECO:0000256" key="10">
    <source>
        <dbReference type="ARBA" id="ARBA00022991"/>
    </source>
</evidence>
<keyword evidence="8 15" id="KW-0418">Kinase</keyword>
<dbReference type="InterPro" id="IPR036890">
    <property type="entry name" value="HATPase_C_sf"/>
</dbReference>
<dbReference type="GO" id="GO:0000160">
    <property type="term" value="P:phosphorelay signal transduction system"/>
    <property type="evidence" value="ECO:0007669"/>
    <property type="project" value="InterPro"/>
</dbReference>
<dbReference type="STRING" id="525640.SAMN04487971_106185"/>
<evidence type="ECO:0000256" key="12">
    <source>
        <dbReference type="PROSITE-ProRule" id="PRU00169"/>
    </source>
</evidence>
<dbReference type="SMART" id="SM00911">
    <property type="entry name" value="HWE_HK"/>
    <property type="match status" value="1"/>
</dbReference>
<dbReference type="InterPro" id="IPR001294">
    <property type="entry name" value="Phytochrome"/>
</dbReference>
<feature type="modified residue" description="4-aspartylphosphate" evidence="12">
    <location>
        <position position="796"/>
    </location>
</feature>
<dbReference type="Pfam" id="PF07536">
    <property type="entry name" value="HWE_HK"/>
    <property type="match status" value="1"/>
</dbReference>
<keyword evidence="5" id="KW-0716">Sensory transduction</keyword>
<keyword evidence="7" id="KW-0547">Nucleotide-binding</keyword>
<feature type="domain" description="Response regulatory" evidence="14">
    <location>
        <begin position="745"/>
        <end position="858"/>
    </location>
</feature>
<sequence>MTETTLPRIAAEPAHDTVTQEMIDACAQEQIQFLGHVQDFGCLLVVTTQWIVRNASANCGATLGLEPGSLIAQRLTDILPASTMHTLRGKVQVMGRTDQGIRLFDVDVFEDGRGFDIAIHRDGSVFLIEFERKKSDRVRDPGAVVQSLVPRLVRAEDQDELCAIATDAVWALTGFDRVMVYRFEPDFSGVVLAETLSGAGASYMGHRFPASDIPPQARALYTRNLIRIIADVDAQVHPIVPPHAPNGVPTDLSLSITRAVSPIHLQYLRNMDVRSSMSASILVEGELWGMIACHHEQPHYVDYETRSAIELFARLLAYELGLRARQEESRQGAAALEAHERISIMFESATAATPDLAAVAREIGRAIRVDGIALRVGGHYHVSGLVPSPEEFRTLMDHVARNGSSRVFSADNLEQVCPGTVPQDRGIGGMLALPIHSRRSDGVILFRREMTQDLIWAGRPAKEKLPDGRLSPRTSFSAWREQRRGFCESWTAGDLAAAEVLRVSLLEITLRLSAERDRRSTTRNERQEVVIAELTHRLRNVYSTVSAVIESGADGGDPALQAYVAETQERLAAMKRASDVLTDRGQQETSLRQLILDEVRVYGGSAGERVEYVGGDVMLSSRQRSALTLVIHELTTNAVKHGALGPSGGRLQVSLGEWKGGVEIRWRERGGPAVSAPHRVGFGSALIEQAIPHELGGTVTTSFAPEGFEMTMQIPGLSIRPEAPAPAAQLRPAPAQADDIRLSGRVLVVEDNMIIAMNAAQSLRRLGAEDVVIAASPDKALSVLDETTPISFAVLDQDLNGLSSEPVAAQLEDAGVPFVMASGLVPEAEEVGGVFGRAVWIEKPYSSEAIGQALRRHFGDRFPER</sequence>
<dbReference type="PROSITE" id="PS50110">
    <property type="entry name" value="RESPONSE_REGULATORY"/>
    <property type="match status" value="1"/>
</dbReference>
<dbReference type="EMBL" id="FNGE01000006">
    <property type="protein sequence ID" value="SDL12464.1"/>
    <property type="molecule type" value="Genomic_DNA"/>
</dbReference>
<dbReference type="Gene3D" id="3.30.450.270">
    <property type="match status" value="1"/>
</dbReference>
<keyword evidence="11" id="KW-0675">Receptor</keyword>
<dbReference type="PROSITE" id="PS50046">
    <property type="entry name" value="PHYTOCHROME_2"/>
    <property type="match status" value="1"/>
</dbReference>
<evidence type="ECO:0000256" key="1">
    <source>
        <dbReference type="ARBA" id="ARBA00000085"/>
    </source>
</evidence>
<dbReference type="PANTHER" id="PTHR41523:SF8">
    <property type="entry name" value="ETHYLENE RESPONSE SENSOR PROTEIN"/>
    <property type="match status" value="1"/>
</dbReference>
<dbReference type="AlphaFoldDB" id="A0A1G9HIA3"/>
<dbReference type="InterPro" id="IPR043150">
    <property type="entry name" value="Phytochrome_PHY_sf"/>
</dbReference>
<evidence type="ECO:0000256" key="8">
    <source>
        <dbReference type="ARBA" id="ARBA00022777"/>
    </source>
</evidence>
<dbReference type="GO" id="GO:0004673">
    <property type="term" value="F:protein histidine kinase activity"/>
    <property type="evidence" value="ECO:0007669"/>
    <property type="project" value="UniProtKB-EC"/>
</dbReference>
<dbReference type="Proteomes" id="UP000199555">
    <property type="component" value="Unassembled WGS sequence"/>
</dbReference>
<gene>
    <name evidence="15" type="ORF">SAMN04487971_106185</name>
</gene>
<dbReference type="SMART" id="SM00065">
    <property type="entry name" value="GAF"/>
    <property type="match status" value="1"/>
</dbReference>
<dbReference type="EC" id="2.7.13.3" evidence="2"/>
<dbReference type="Pfam" id="PF08446">
    <property type="entry name" value="PAS_2"/>
    <property type="match status" value="1"/>
</dbReference>
<dbReference type="RefSeq" id="WP_175558800.1">
    <property type="nucleotide sequence ID" value="NZ_FNGE01000006.1"/>
</dbReference>
<dbReference type="InterPro" id="IPR013515">
    <property type="entry name" value="Phytochrome_cen-reg"/>
</dbReference>
<dbReference type="InterPro" id="IPR003018">
    <property type="entry name" value="GAF"/>
</dbReference>
<evidence type="ECO:0000256" key="6">
    <source>
        <dbReference type="ARBA" id="ARBA00022679"/>
    </source>
</evidence>
<dbReference type="SUPFAM" id="SSF55874">
    <property type="entry name" value="ATPase domain of HSP90 chaperone/DNA topoisomerase II/histidine kinase"/>
    <property type="match status" value="1"/>
</dbReference>
<dbReference type="GO" id="GO:0005524">
    <property type="term" value="F:ATP binding"/>
    <property type="evidence" value="ECO:0007669"/>
    <property type="project" value="UniProtKB-KW"/>
</dbReference>
<reference evidence="16" key="1">
    <citation type="submission" date="2016-10" db="EMBL/GenBank/DDBJ databases">
        <authorList>
            <person name="Varghese N."/>
            <person name="Submissions S."/>
        </authorList>
    </citation>
    <scope>NUCLEOTIDE SEQUENCE [LARGE SCALE GENOMIC DNA]</scope>
    <source>
        <strain evidence="16">CGMCC 1.7655</strain>
    </source>
</reference>
<dbReference type="InterPro" id="IPR011006">
    <property type="entry name" value="CheY-like_superfamily"/>
</dbReference>
<proteinExistence type="predicted"/>
<dbReference type="InterPro" id="IPR035965">
    <property type="entry name" value="PAS-like_dom_sf"/>
</dbReference>
<dbReference type="InterPro" id="IPR001789">
    <property type="entry name" value="Sig_transdc_resp-reg_receiver"/>
</dbReference>
<dbReference type="PRINTS" id="PR01033">
    <property type="entry name" value="PHYTOCHROME"/>
</dbReference>
<evidence type="ECO:0000313" key="15">
    <source>
        <dbReference type="EMBL" id="SDL12464.1"/>
    </source>
</evidence>
<keyword evidence="16" id="KW-1185">Reference proteome</keyword>
<evidence type="ECO:0000256" key="11">
    <source>
        <dbReference type="ARBA" id="ARBA00023170"/>
    </source>
</evidence>
<evidence type="ECO:0000259" key="14">
    <source>
        <dbReference type="PROSITE" id="PS50110"/>
    </source>
</evidence>
<dbReference type="Gene3D" id="3.40.50.2300">
    <property type="match status" value="1"/>
</dbReference>
<keyword evidence="4 12" id="KW-0597">Phosphoprotein</keyword>
<dbReference type="Pfam" id="PF01590">
    <property type="entry name" value="GAF"/>
    <property type="match status" value="1"/>
</dbReference>
<organism evidence="15 16">
    <name type="scientific">Paracoccus chinensis</name>
    <dbReference type="NCBI Taxonomy" id="525640"/>
    <lineage>
        <taxon>Bacteria</taxon>
        <taxon>Pseudomonadati</taxon>
        <taxon>Pseudomonadota</taxon>
        <taxon>Alphaproteobacteria</taxon>
        <taxon>Rhodobacterales</taxon>
        <taxon>Paracoccaceae</taxon>
        <taxon>Paracoccus</taxon>
    </lineage>
</organism>
<dbReference type="GO" id="GO:0006355">
    <property type="term" value="P:regulation of DNA-templated transcription"/>
    <property type="evidence" value="ECO:0007669"/>
    <property type="project" value="InterPro"/>
</dbReference>
<dbReference type="InterPro" id="IPR013654">
    <property type="entry name" value="PAS_2"/>
</dbReference>
<dbReference type="InterPro" id="IPR016132">
    <property type="entry name" value="Phyto_chromo_attachment"/>
</dbReference>
<evidence type="ECO:0000256" key="7">
    <source>
        <dbReference type="ARBA" id="ARBA00022741"/>
    </source>
</evidence>
<dbReference type="Gene3D" id="3.30.450.20">
    <property type="entry name" value="PAS domain"/>
    <property type="match status" value="1"/>
</dbReference>
<dbReference type="SMART" id="SM00448">
    <property type="entry name" value="REC"/>
    <property type="match status" value="1"/>
</dbReference>
<evidence type="ECO:0000256" key="3">
    <source>
        <dbReference type="ARBA" id="ARBA00022543"/>
    </source>
</evidence>
<keyword evidence="9" id="KW-0067">ATP-binding</keyword>
<feature type="domain" description="Phytochrome chromophore attachment site" evidence="13">
    <location>
        <begin position="157"/>
        <end position="314"/>
    </location>
</feature>